<dbReference type="AlphaFoldDB" id="A0AAV1I5G1"/>
<accession>A0AAV1I5G1</accession>
<proteinExistence type="predicted"/>
<sequence length="266" mass="29254">MKKRTGISVEPSQTLNEYELKREMNIKRNNAVLQAMGITPCAQELGVRTMKPRKASRQAKSEAPCEASRISNRLAFRAKQLVSPDAAPSTDAVPSTSLEHEELLDAKDYLASTGNEVNGLVVDGQFRGWVDARVGEQYGIATSDQEVPSGSSAASVYAGPRTAGWSAIRLKSAKELRKNPNAFFYRHVAPHEKQAMGDWTAEEHELFMRTATAHGVGDKWGLFASHIPQRVGYQCSAYYRESIIPRGLVLDARFKLTRGGKAVFVG</sequence>
<dbReference type="PROSITE" id="PS50090">
    <property type="entry name" value="MYB_LIKE"/>
    <property type="match status" value="1"/>
</dbReference>
<evidence type="ECO:0000259" key="1">
    <source>
        <dbReference type="PROSITE" id="PS50090"/>
    </source>
</evidence>
<protein>
    <recommendedName>
        <fullName evidence="1">Myb-like domain-containing protein</fullName>
    </recommendedName>
</protein>
<keyword evidence="3" id="KW-1185">Reference proteome</keyword>
<reference evidence="2 3" key="1">
    <citation type="submission" date="2023-10" db="EMBL/GenBank/DDBJ databases">
        <authorList>
            <person name="Maclean D."/>
            <person name="Macfadyen A."/>
        </authorList>
    </citation>
    <scope>NUCLEOTIDE SEQUENCE [LARGE SCALE GENOMIC DNA]</scope>
</reference>
<organism evidence="2 3">
    <name type="scientific">Coccomyxa viridis</name>
    <dbReference type="NCBI Taxonomy" id="1274662"/>
    <lineage>
        <taxon>Eukaryota</taxon>
        <taxon>Viridiplantae</taxon>
        <taxon>Chlorophyta</taxon>
        <taxon>core chlorophytes</taxon>
        <taxon>Trebouxiophyceae</taxon>
        <taxon>Trebouxiophyceae incertae sedis</taxon>
        <taxon>Coccomyxaceae</taxon>
        <taxon>Coccomyxa</taxon>
    </lineage>
</organism>
<evidence type="ECO:0000313" key="2">
    <source>
        <dbReference type="EMBL" id="CAK0780926.1"/>
    </source>
</evidence>
<dbReference type="Gene3D" id="1.10.10.60">
    <property type="entry name" value="Homeodomain-like"/>
    <property type="match status" value="1"/>
</dbReference>
<dbReference type="Pfam" id="PF00249">
    <property type="entry name" value="Myb_DNA-binding"/>
    <property type="match status" value="1"/>
</dbReference>
<dbReference type="InterPro" id="IPR009057">
    <property type="entry name" value="Homeodomain-like_sf"/>
</dbReference>
<comment type="caution">
    <text evidence="2">The sequence shown here is derived from an EMBL/GenBank/DDBJ whole genome shotgun (WGS) entry which is preliminary data.</text>
</comment>
<feature type="domain" description="Myb-like" evidence="1">
    <location>
        <begin position="191"/>
        <end position="243"/>
    </location>
</feature>
<evidence type="ECO:0000313" key="3">
    <source>
        <dbReference type="Proteomes" id="UP001314263"/>
    </source>
</evidence>
<name>A0AAV1I5G1_9CHLO</name>
<dbReference type="InterPro" id="IPR001005">
    <property type="entry name" value="SANT/Myb"/>
</dbReference>
<dbReference type="SUPFAM" id="SSF46689">
    <property type="entry name" value="Homeodomain-like"/>
    <property type="match status" value="1"/>
</dbReference>
<dbReference type="Proteomes" id="UP001314263">
    <property type="component" value="Unassembled WGS sequence"/>
</dbReference>
<dbReference type="EMBL" id="CAUYUE010000006">
    <property type="protein sequence ID" value="CAK0780926.1"/>
    <property type="molecule type" value="Genomic_DNA"/>
</dbReference>
<dbReference type="CDD" id="cd00167">
    <property type="entry name" value="SANT"/>
    <property type="match status" value="1"/>
</dbReference>
<gene>
    <name evidence="2" type="ORF">CVIRNUC_005224</name>
</gene>